<protein>
    <submittedName>
        <fullName evidence="1">Uncharacterized protein</fullName>
    </submittedName>
</protein>
<evidence type="ECO:0000313" key="1">
    <source>
        <dbReference type="EMBL" id="CAD9285575.1"/>
    </source>
</evidence>
<proteinExistence type="predicted"/>
<accession>A0A7S1Y803</accession>
<reference evidence="1" key="1">
    <citation type="submission" date="2021-01" db="EMBL/GenBank/DDBJ databases">
        <authorList>
            <person name="Corre E."/>
            <person name="Pelletier E."/>
            <person name="Niang G."/>
            <person name="Scheremetjew M."/>
            <person name="Finn R."/>
            <person name="Kale V."/>
            <person name="Holt S."/>
            <person name="Cochrane G."/>
            <person name="Meng A."/>
            <person name="Brown T."/>
            <person name="Cohen L."/>
        </authorList>
    </citation>
    <scope>NUCLEOTIDE SEQUENCE</scope>
    <source>
        <strain evidence="1">ATCC 50979</strain>
    </source>
</reference>
<name>A0A7S1Y803_9EUKA</name>
<gene>
    <name evidence="1" type="ORF">SSP0437_LOCUS227</name>
</gene>
<organism evidence="1">
    <name type="scientific">Sexangularia sp. CB-2014</name>
    <dbReference type="NCBI Taxonomy" id="1486929"/>
    <lineage>
        <taxon>Eukaryota</taxon>
        <taxon>Amoebozoa</taxon>
        <taxon>Tubulinea</taxon>
        <taxon>Elardia</taxon>
        <taxon>Arcellinida</taxon>
        <taxon>Arcellinida incertae sedis</taxon>
        <taxon>Sexangularia</taxon>
    </lineage>
</organism>
<dbReference type="EMBL" id="HBGL01000288">
    <property type="protein sequence ID" value="CAD9285575.1"/>
    <property type="molecule type" value="Transcribed_RNA"/>
</dbReference>
<dbReference type="AlphaFoldDB" id="A0A7S1Y803"/>
<sequence length="117" mass="13708">MGKSLMRVFAKWWVQLPTRCSARLYLQLCKVILLVHLTRFAKLTREYFNFCSFSRPSHSKRISAYIVNATARFFDSQGSLVPIACLWPRSCTIFWLYRPEKHNMLHDRSMSAMSIAA</sequence>